<dbReference type="PANTHER" id="PTHR44757:SF2">
    <property type="entry name" value="BIOFILM ARCHITECTURE MAINTENANCE PROTEIN MBAA"/>
    <property type="match status" value="1"/>
</dbReference>
<accession>A0A6C2CQM5</accession>
<dbReference type="InterPro" id="IPR043128">
    <property type="entry name" value="Rev_trsase/Diguanyl_cyclase"/>
</dbReference>
<comment type="caution">
    <text evidence="4">The sequence shown here is derived from an EMBL/GenBank/DDBJ whole genome shotgun (WGS) entry which is preliminary data.</text>
</comment>
<proteinExistence type="predicted"/>
<dbReference type="Pfam" id="PF00990">
    <property type="entry name" value="GGDEF"/>
    <property type="match status" value="1"/>
</dbReference>
<dbReference type="CDD" id="cd01949">
    <property type="entry name" value="GGDEF"/>
    <property type="match status" value="1"/>
</dbReference>
<reference evidence="4 5" key="1">
    <citation type="submission" date="2019-01" db="EMBL/GenBank/DDBJ databases">
        <title>Zoogloea oleivorans genome sequencing and assembly.</title>
        <authorList>
            <person name="Tancsics A."/>
            <person name="Farkas M."/>
            <person name="Kriszt B."/>
            <person name="Maroti G."/>
            <person name="Horvath B."/>
        </authorList>
    </citation>
    <scope>NUCLEOTIDE SEQUENCE [LARGE SCALE GENOMIC DNA]</scope>
    <source>
        <strain evidence="4 5">Buc</strain>
    </source>
</reference>
<dbReference type="InterPro" id="IPR035965">
    <property type="entry name" value="PAS-like_dom_sf"/>
</dbReference>
<feature type="transmembrane region" description="Helical" evidence="2">
    <location>
        <begin position="79"/>
        <end position="104"/>
    </location>
</feature>
<feature type="compositionally biased region" description="Basic and acidic residues" evidence="1">
    <location>
        <begin position="9"/>
        <end position="19"/>
    </location>
</feature>
<dbReference type="CDD" id="cd00130">
    <property type="entry name" value="PAS"/>
    <property type="match status" value="1"/>
</dbReference>
<dbReference type="InterPro" id="IPR052155">
    <property type="entry name" value="Biofilm_reg_signaling"/>
</dbReference>
<dbReference type="SUPFAM" id="SSF55073">
    <property type="entry name" value="Nucleotide cyclase"/>
    <property type="match status" value="1"/>
</dbReference>
<evidence type="ECO:0000256" key="1">
    <source>
        <dbReference type="SAM" id="MobiDB-lite"/>
    </source>
</evidence>
<keyword evidence="5" id="KW-1185">Reference proteome</keyword>
<dbReference type="Gene3D" id="3.30.70.270">
    <property type="match status" value="1"/>
</dbReference>
<dbReference type="SMART" id="SM00267">
    <property type="entry name" value="GGDEF"/>
    <property type="match status" value="1"/>
</dbReference>
<evidence type="ECO:0000256" key="2">
    <source>
        <dbReference type="SAM" id="Phobius"/>
    </source>
</evidence>
<dbReference type="PANTHER" id="PTHR44757">
    <property type="entry name" value="DIGUANYLATE CYCLASE DGCP"/>
    <property type="match status" value="1"/>
</dbReference>
<dbReference type="SMART" id="SM00091">
    <property type="entry name" value="PAS"/>
    <property type="match status" value="1"/>
</dbReference>
<dbReference type="InterPro" id="IPR000160">
    <property type="entry name" value="GGDEF_dom"/>
</dbReference>
<keyword evidence="2" id="KW-0812">Transmembrane</keyword>
<feature type="region of interest" description="Disordered" evidence="1">
    <location>
        <begin position="1"/>
        <end position="31"/>
    </location>
</feature>
<name>A0A6C2CQM5_9RHOO</name>
<dbReference type="EMBL" id="SDKK01000011">
    <property type="protein sequence ID" value="TYC56201.1"/>
    <property type="molecule type" value="Genomic_DNA"/>
</dbReference>
<feature type="compositionally biased region" description="Polar residues" evidence="1">
    <location>
        <begin position="22"/>
        <end position="31"/>
    </location>
</feature>
<evidence type="ECO:0000313" key="4">
    <source>
        <dbReference type="EMBL" id="TYC56201.1"/>
    </source>
</evidence>
<dbReference type="Gene3D" id="3.30.450.20">
    <property type="entry name" value="PAS domain"/>
    <property type="match status" value="1"/>
</dbReference>
<dbReference type="Pfam" id="PF13188">
    <property type="entry name" value="PAS_8"/>
    <property type="match status" value="1"/>
</dbReference>
<keyword evidence="2" id="KW-0472">Membrane</keyword>
<dbReference type="AlphaFoldDB" id="A0A6C2CQM5"/>
<sequence length="550" mass="59015">MAGMGVEGGKTRVGHEKDSGLYPSTNPAPTTLCKSTDPQVDRHAIRPCHCHWTCERIQPFPRLHTAPMASRRASSTSPLWSRIFWVITVIFCAAEVAILVQAYGHNQVQNDLARQVALVQQGTAVTWQMAADIESAPHADEPAGLVPQDPRERWLNAALQALRAGGTVHTLENTQIDILPVEGSEARLVLMDILARWRSVTRLNTLSPGSAAAKGELRALGPAMAELAAHLTKQKDDATHATTTLTALALGTGLAGLIAIGTLHLRQARQSERSGRLMRSMMNQIGAGVCILGSTDKIADANRAACRMLGRPRKSLRGKRLDEILSENDGVWTGERPDGMPIAVERIPGTIEGYKGPLRIVTLLDVTARHLTAECLQHLAHHDALTGLPNRSFLEGHFKKELARSKDTGTVLGVAVIDLDGFKPVNDTYGHAVGDALLVQIGQRLGTALRISDVIARTGGDEFVGVFPDVNNRDSLSFLGERLLGVFTHPFEVMGHTLAMSGSIGLAIAPDDGADQDSILRAADAAMYRAKQAGKRGMQLSAVNTSGRAA</sequence>
<gene>
    <name evidence="4" type="ORF">ETQ85_12945</name>
</gene>
<dbReference type="InterPro" id="IPR029787">
    <property type="entry name" value="Nucleotide_cyclase"/>
</dbReference>
<dbReference type="SUPFAM" id="SSF55785">
    <property type="entry name" value="PYP-like sensor domain (PAS domain)"/>
    <property type="match status" value="1"/>
</dbReference>
<dbReference type="OrthoDB" id="8526884at2"/>
<dbReference type="Proteomes" id="UP000389128">
    <property type="component" value="Unassembled WGS sequence"/>
</dbReference>
<dbReference type="PROSITE" id="PS50887">
    <property type="entry name" value="GGDEF"/>
    <property type="match status" value="1"/>
</dbReference>
<protein>
    <submittedName>
        <fullName evidence="4">Sensor domain-containing diguanylate cyclase</fullName>
    </submittedName>
</protein>
<organism evidence="4 5">
    <name type="scientific">Zoogloea oleivorans</name>
    <dbReference type="NCBI Taxonomy" id="1552750"/>
    <lineage>
        <taxon>Bacteria</taxon>
        <taxon>Pseudomonadati</taxon>
        <taxon>Pseudomonadota</taxon>
        <taxon>Betaproteobacteria</taxon>
        <taxon>Rhodocyclales</taxon>
        <taxon>Zoogloeaceae</taxon>
        <taxon>Zoogloea</taxon>
    </lineage>
</organism>
<keyword evidence="2" id="KW-1133">Transmembrane helix</keyword>
<dbReference type="InterPro" id="IPR000014">
    <property type="entry name" value="PAS"/>
</dbReference>
<evidence type="ECO:0000259" key="3">
    <source>
        <dbReference type="PROSITE" id="PS50887"/>
    </source>
</evidence>
<evidence type="ECO:0000313" key="5">
    <source>
        <dbReference type="Proteomes" id="UP000389128"/>
    </source>
</evidence>
<dbReference type="NCBIfam" id="TIGR00254">
    <property type="entry name" value="GGDEF"/>
    <property type="match status" value="1"/>
</dbReference>
<feature type="domain" description="GGDEF" evidence="3">
    <location>
        <begin position="410"/>
        <end position="543"/>
    </location>
</feature>